<organism>
    <name type="scientific">Pediculus humanus subsp. corporis</name>
    <name type="common">Body louse</name>
    <dbReference type="NCBI Taxonomy" id="121224"/>
    <lineage>
        <taxon>Eukaryota</taxon>
        <taxon>Metazoa</taxon>
        <taxon>Ecdysozoa</taxon>
        <taxon>Arthropoda</taxon>
        <taxon>Hexapoda</taxon>
        <taxon>Insecta</taxon>
        <taxon>Pterygota</taxon>
        <taxon>Neoptera</taxon>
        <taxon>Paraneoptera</taxon>
        <taxon>Psocodea</taxon>
        <taxon>Troctomorpha</taxon>
        <taxon>Phthiraptera</taxon>
        <taxon>Anoplura</taxon>
        <taxon>Pediculidae</taxon>
        <taxon>Pediculus</taxon>
    </lineage>
</organism>
<dbReference type="InterPro" id="IPR008928">
    <property type="entry name" value="6-hairpin_glycosidase_sf"/>
</dbReference>
<dbReference type="GO" id="GO:0006680">
    <property type="term" value="P:glucosylceramide catabolic process"/>
    <property type="evidence" value="ECO:0007669"/>
    <property type="project" value="InterPro"/>
</dbReference>
<dbReference type="eggNOG" id="KOG2119">
    <property type="taxonomic scope" value="Eukaryota"/>
</dbReference>
<keyword evidence="1" id="KW-0472">Membrane</keyword>
<evidence type="ECO:0000259" key="2">
    <source>
        <dbReference type="Pfam" id="PF04685"/>
    </source>
</evidence>
<dbReference type="InterPro" id="IPR012341">
    <property type="entry name" value="6hp_glycosidase-like_sf"/>
</dbReference>
<feature type="domain" description="Glycosyl-hydrolase family 116 catalytic region" evidence="2">
    <location>
        <begin position="441"/>
        <end position="802"/>
    </location>
</feature>
<dbReference type="KEGG" id="phu:Phum_PHUM370980"/>
<evidence type="ECO:0000313" key="5">
    <source>
        <dbReference type="EnsemblMetazoa" id="PHUM370980-PA"/>
    </source>
</evidence>
<dbReference type="HOGENOM" id="CLU_006322_1_0_1"/>
<dbReference type="FunCoup" id="E0VQ36">
    <property type="interactions" value="480"/>
</dbReference>
<dbReference type="VEuPathDB" id="VectorBase:PHUM370980"/>
<dbReference type="InterPro" id="IPR052566">
    <property type="entry name" value="Non-lysos_glucosylceramidase"/>
</dbReference>
<protein>
    <recommendedName>
        <fullName evidence="1">Non-lysosomal glucosylceramidase</fullName>
        <shortName evidence="1">NLGase</shortName>
        <ecNumber evidence="1">3.2.1.45</ecNumber>
    </recommendedName>
</protein>
<dbReference type="STRING" id="121224.E0VQ36"/>
<dbReference type="InterPro" id="IPR024462">
    <property type="entry name" value="GH116_N"/>
</dbReference>
<name>E0VQ36_PEDHC</name>
<dbReference type="EMBL" id="DS235389">
    <property type="protein sequence ID" value="EEB15492.1"/>
    <property type="molecule type" value="Genomic_DNA"/>
</dbReference>
<dbReference type="InterPro" id="IPR006775">
    <property type="entry name" value="GH116_catalytic"/>
</dbReference>
<dbReference type="GO" id="GO:0008422">
    <property type="term" value="F:beta-glucosidase activity"/>
    <property type="evidence" value="ECO:0007669"/>
    <property type="project" value="TreeGrafter"/>
</dbReference>
<evidence type="ECO:0000313" key="4">
    <source>
        <dbReference type="EMBL" id="EEB15492.1"/>
    </source>
</evidence>
<dbReference type="RefSeq" id="XP_002428230.1">
    <property type="nucleotide sequence ID" value="XM_002428185.1"/>
</dbReference>
<dbReference type="PIRSF" id="PIRSF028944">
    <property type="entry name" value="Beta_gluc_GBA2"/>
    <property type="match status" value="1"/>
</dbReference>
<dbReference type="AlphaFoldDB" id="E0VQ36"/>
<reference evidence="4" key="2">
    <citation type="submission" date="2007-04" db="EMBL/GenBank/DDBJ databases">
        <title>The genome of the human body louse.</title>
        <authorList>
            <consortium name="The Human Body Louse Genome Consortium"/>
            <person name="Kirkness E."/>
            <person name="Walenz B."/>
            <person name="Hass B."/>
            <person name="Bruggner R."/>
            <person name="Strausberg R."/>
        </authorList>
    </citation>
    <scope>NUCLEOTIDE SEQUENCE</scope>
    <source>
        <strain evidence="4">USDA</strain>
    </source>
</reference>
<dbReference type="Proteomes" id="UP000009046">
    <property type="component" value="Unassembled WGS sequence"/>
</dbReference>
<dbReference type="SUPFAM" id="SSF48208">
    <property type="entry name" value="Six-hairpin glycosidases"/>
    <property type="match status" value="1"/>
</dbReference>
<dbReference type="GeneID" id="8233610"/>
<dbReference type="EnsemblMetazoa" id="PHUM370980-RA">
    <property type="protein sequence ID" value="PHUM370980-PA"/>
    <property type="gene ID" value="PHUM370980"/>
</dbReference>
<proteinExistence type="inferred from homology"/>
<comment type="function">
    <text evidence="1">Non-lysosomal glucosylceramidase that catalyzes the hydrolysis of glucosylceramide (GlcCer) to free glucose and ceramide.</text>
</comment>
<evidence type="ECO:0000313" key="6">
    <source>
        <dbReference type="Proteomes" id="UP000009046"/>
    </source>
</evidence>
<dbReference type="PANTHER" id="PTHR12654:SF0">
    <property type="entry name" value="NON-LYSOSOMAL GLUCOSYLCERAMIDASE"/>
    <property type="match status" value="1"/>
</dbReference>
<dbReference type="PANTHER" id="PTHR12654">
    <property type="entry name" value="BILE ACID BETA-GLUCOSIDASE-RELATED"/>
    <property type="match status" value="1"/>
</dbReference>
<gene>
    <name evidence="5" type="primary">8233610</name>
    <name evidence="4" type="ORF">Phum_PHUM370980</name>
</gene>
<sequence>MEENNLNLPEYGFKVKLNHKFAEKWTQDLRPRLNQFWSMIPLIIRYLIYSIYILCKGRRPLMDYMKNLNGKQMYGVPLGGIGSGSIGRGFKGEFCRYQLRPGNYEYETIYGNQFILTVRDGEGNAVFQKVLNCGRAPKSCLKNWDWTLNGENANYVGLYPRSWTEYNIEEQKLRLICKQISPVIPNNYKDSCIPGSMFIWHIENQSNEVKDVNITFTFQNGIGEKGDKKKGCWSQMFKENCSNGNILGVLINHVISSMNYTFGISVCEKAGVHVSCLKKWNPLGNGKDIWNKIKTGKLEKFDFDPSHHTANGEQLASAVCAQTLIPGKSVSTLEFNLIWDMPKINFHENKKQYWKYYTRFFGKEKNGPKLSAYCFENYKNWDLEIDKWQNPILNDDNLPSWYKSALFNETYFVSDGGTVWLDLDEDEKKLLSANDPRCEYGRFAYLEGHEYRMYNTYDVHFYASFALAMLWPNLQSCVQRDFCDTVPQEDRSRQWHLFNGSIGYRKVKNSVPHDLGDPFEEPFLKINSYPIHDVSEWRDLDLKFVLQSYRDYFLNNDLNQLKYLWKSVCVLMNNALRWDKDGDGLIENVGEPDQTYDAWTMEGPSAYCGSLWLAALQCTCKMALILSDVDTYNKFSETLKMAQQSFDKKLWNGKYYNFDCSEKWGTTIMSDQLCGLWYLYCCGIKNEVLPPAKVNSSLRCIYENNVLKLGKGNLGCVNGMLPNGEIDIHTLQSEEIWVGVVYALASLMIFEGMVEEGWKTARGIYETVYDRIGMGFETPEALRESKKYRAIGYMRPLSIWSMQLAWNMRNTN</sequence>
<evidence type="ECO:0000256" key="1">
    <source>
        <dbReference type="PIRNR" id="PIRNR028944"/>
    </source>
</evidence>
<accession>E0VQ36</accession>
<dbReference type="InterPro" id="IPR014551">
    <property type="entry name" value="B_Glucosidase_GBA2-typ"/>
</dbReference>
<dbReference type="Gene3D" id="1.50.10.10">
    <property type="match status" value="1"/>
</dbReference>
<dbReference type="GO" id="GO:0016020">
    <property type="term" value="C:membrane"/>
    <property type="evidence" value="ECO:0007669"/>
    <property type="project" value="InterPro"/>
</dbReference>
<dbReference type="EMBL" id="AAZO01004317">
    <property type="status" value="NOT_ANNOTATED_CDS"/>
    <property type="molecule type" value="Genomic_DNA"/>
</dbReference>
<reference evidence="4" key="1">
    <citation type="submission" date="2007-04" db="EMBL/GenBank/DDBJ databases">
        <title>Annotation of Pediculus humanus corporis strain USDA.</title>
        <authorList>
            <person name="Kirkness E."/>
            <person name="Hannick L."/>
            <person name="Hass B."/>
            <person name="Bruggner R."/>
            <person name="Lawson D."/>
            <person name="Bidwell S."/>
            <person name="Joardar V."/>
            <person name="Caler E."/>
            <person name="Walenz B."/>
            <person name="Inman J."/>
            <person name="Schobel S."/>
            <person name="Galinsky K."/>
            <person name="Amedeo P."/>
            <person name="Strausberg R."/>
        </authorList>
    </citation>
    <scope>NUCLEOTIDE SEQUENCE</scope>
    <source>
        <strain evidence="4">USDA</strain>
    </source>
</reference>
<keyword evidence="6" id="KW-1185">Reference proteome</keyword>
<dbReference type="InParanoid" id="E0VQ36"/>
<dbReference type="CTD" id="8233610"/>
<keyword evidence="1" id="KW-0443">Lipid metabolism</keyword>
<dbReference type="OrthoDB" id="730489at2759"/>
<comment type="catalytic activity">
    <reaction evidence="1">
        <text>a beta-D-glucosyl-(1&lt;-&gt;1')-N-acylsphing-4-enine + H2O = an N-acylsphing-4-enine + D-glucose</text>
        <dbReference type="Rhea" id="RHEA:13269"/>
        <dbReference type="ChEBI" id="CHEBI:4167"/>
        <dbReference type="ChEBI" id="CHEBI:15377"/>
        <dbReference type="ChEBI" id="CHEBI:22801"/>
        <dbReference type="ChEBI" id="CHEBI:52639"/>
        <dbReference type="EC" id="3.2.1.45"/>
    </reaction>
</comment>
<comment type="similarity">
    <text evidence="1">Belongs to the non-lysosomal glucosylceramidase family.</text>
</comment>
<dbReference type="EC" id="3.2.1.45" evidence="1"/>
<feature type="domain" description="Glycosyl-hydrolase family 116 N-terminal" evidence="3">
    <location>
        <begin position="75"/>
        <end position="381"/>
    </location>
</feature>
<keyword evidence="1" id="KW-0326">Glycosidase</keyword>
<keyword evidence="1" id="KW-0378">Hydrolase</keyword>
<dbReference type="GO" id="GO:0005975">
    <property type="term" value="P:carbohydrate metabolic process"/>
    <property type="evidence" value="ECO:0007669"/>
    <property type="project" value="InterPro"/>
</dbReference>
<dbReference type="GO" id="GO:0004348">
    <property type="term" value="F:glucosylceramidase activity"/>
    <property type="evidence" value="ECO:0007669"/>
    <property type="project" value="UniProtKB-EC"/>
</dbReference>
<dbReference type="Pfam" id="PF04685">
    <property type="entry name" value="DUF608"/>
    <property type="match status" value="1"/>
</dbReference>
<evidence type="ECO:0000259" key="3">
    <source>
        <dbReference type="Pfam" id="PF12215"/>
    </source>
</evidence>
<dbReference type="Pfam" id="PF12215">
    <property type="entry name" value="Glyco_hydr_116N"/>
    <property type="match status" value="1"/>
</dbReference>
<dbReference type="OMA" id="HDLGAPN"/>
<reference evidence="5" key="3">
    <citation type="submission" date="2021-02" db="UniProtKB">
        <authorList>
            <consortium name="EnsemblMetazoa"/>
        </authorList>
    </citation>
    <scope>IDENTIFICATION</scope>
    <source>
        <strain evidence="5">USDA</strain>
    </source>
</reference>